<feature type="compositionally biased region" description="Low complexity" evidence="1">
    <location>
        <begin position="364"/>
        <end position="384"/>
    </location>
</feature>
<dbReference type="PANTHER" id="PTHR12320">
    <property type="entry name" value="PROTEIN PHOSPHATASE 2C"/>
    <property type="match status" value="1"/>
</dbReference>
<dbReference type="SMART" id="SM00332">
    <property type="entry name" value="PP2Cc"/>
    <property type="match status" value="1"/>
</dbReference>
<dbReference type="SUPFAM" id="SSF81606">
    <property type="entry name" value="PP2C-like"/>
    <property type="match status" value="1"/>
</dbReference>
<dbReference type="Gene3D" id="3.60.40.10">
    <property type="entry name" value="PPM-type phosphatase domain"/>
    <property type="match status" value="1"/>
</dbReference>
<feature type="compositionally biased region" description="Low complexity" evidence="1">
    <location>
        <begin position="188"/>
        <end position="199"/>
    </location>
</feature>
<protein>
    <submittedName>
        <fullName evidence="3">Serine/threonine protein phosphatase</fullName>
    </submittedName>
</protein>
<dbReference type="OrthoDB" id="60843at2759"/>
<keyword evidence="4" id="KW-1185">Reference proteome</keyword>
<feature type="compositionally biased region" description="Basic and acidic residues" evidence="1">
    <location>
        <begin position="691"/>
        <end position="707"/>
    </location>
</feature>
<dbReference type="GO" id="GO:0004722">
    <property type="term" value="F:protein serine/threonine phosphatase activity"/>
    <property type="evidence" value="ECO:0007669"/>
    <property type="project" value="TreeGrafter"/>
</dbReference>
<dbReference type="InterPro" id="IPR039123">
    <property type="entry name" value="PPTC7"/>
</dbReference>
<feature type="domain" description="PPM-type phosphatase" evidence="2">
    <location>
        <begin position="506"/>
        <end position="842"/>
    </location>
</feature>
<reference evidence="3 4" key="1">
    <citation type="submission" date="2014-09" db="EMBL/GenBank/DDBJ databases">
        <authorList>
            <person name="Magalhaes I.L.F."/>
            <person name="Oliveira U."/>
            <person name="Santos F.R."/>
            <person name="Vidigal T.H.D.A."/>
            <person name="Brescovit A.D."/>
            <person name="Santos A.J."/>
        </authorList>
    </citation>
    <scope>NUCLEOTIDE SEQUENCE [LARGE SCALE GENOMIC DNA]</scope>
</reference>
<feature type="compositionally biased region" description="Pro residues" evidence="1">
    <location>
        <begin position="325"/>
        <end position="336"/>
    </location>
</feature>
<feature type="region of interest" description="Disordered" evidence="1">
    <location>
        <begin position="1"/>
        <end position="84"/>
    </location>
</feature>
<dbReference type="PANTHER" id="PTHR12320:SF84">
    <property type="entry name" value="PROTEIN PHOSPHATASE"/>
    <property type="match status" value="1"/>
</dbReference>
<evidence type="ECO:0000256" key="1">
    <source>
        <dbReference type="SAM" id="MobiDB-lite"/>
    </source>
</evidence>
<dbReference type="EMBL" id="CCYA01000254">
    <property type="protein sequence ID" value="CEH17226.1"/>
    <property type="molecule type" value="Genomic_DNA"/>
</dbReference>
<proteinExistence type="predicted"/>
<sequence>MSKLPPQHLWSRATASSSGRTLRAASFGAHHASSRHAGFAMSGLQPTPQSSHTASSAPVVAAGAPTPSSLSLPSATSTNSHIATGSEVPGAVSAPFFGPQPRAVIEADVTPTSSASQSSSLLSASTTNSQGLARSNLSLQSQALIPYAALVNHAHAVSASRRSTLLAPQPMRRYFSVSSQAAAPGGIASTSAPALPPSSMHGKAHGTKHAHPKRLRAKAQTDGADVLRVAGSPLSRSRDDNSPGKTSEASAVNRYFVDLLKGSAAAVNAGQNTSSIASDLDADLSDGGSGQLDFFAQLPPNLTGAATSSFHSAAGGAPQGSSPSFTPPPSPGPAQSPPARDGNVPSGKSMQPARATGSSTDGDAPSALSSSPPSAPASSSSASAGHHELQSEWERAFQAPRSQRHDYTLEHGAYGIPKRHPLSAITSSSASRKGKGREQAPRSQLAQMGDFLTGSSVPSEPGLGPVDAIEARRAALSGGSTAQGDEAFWSRAENGTGNRRCIRDADGRVIRDRLRSVQVGEDAYFLRPDSLGIADGVGGWGTRAGADPALFSRFLMHFCAVELSRYDHLSAAELTANNGEALASWSAIDPVEIMHRAWRRCIRASRREGIKGSSTALIAILREDELRIANVGDCVALVIRPSQRTMVFRSEEQQHSFNYPLQLGMMSSGSGSSLSEPELEIDDYDYPEELSAKGEGKQSARGEKGSRAADGSLEWDEPRRDAGRYSLRVQPGDLLIVGSDGCFDNLFDEDVLEEVLRFIPVSQVGEGSGSGVEGEQNTSAAVNPLPADFSPQAVSEALCLRAKQIAEDPRAVTSPFQCAATDEGLHYVGGKLDDVSVLVAVVKGPAAGGDNHTLDIGESSVTATRAAATAPEASTTASIS</sequence>
<dbReference type="PROSITE" id="PS51746">
    <property type="entry name" value="PPM_2"/>
    <property type="match status" value="1"/>
</dbReference>
<feature type="region of interest" description="Disordered" evidence="1">
    <location>
        <begin position="187"/>
        <end position="248"/>
    </location>
</feature>
<evidence type="ECO:0000313" key="3">
    <source>
        <dbReference type="EMBL" id="CEH17226.1"/>
    </source>
</evidence>
<dbReference type="STRING" id="401625.A0A0N7LAQ3"/>
<dbReference type="InterPro" id="IPR001932">
    <property type="entry name" value="PPM-type_phosphatase-like_dom"/>
</dbReference>
<dbReference type="Proteomes" id="UP000054845">
    <property type="component" value="Unassembled WGS sequence"/>
</dbReference>
<accession>A0A0N7LAQ3</accession>
<evidence type="ECO:0000259" key="2">
    <source>
        <dbReference type="PROSITE" id="PS51746"/>
    </source>
</evidence>
<dbReference type="InterPro" id="IPR036457">
    <property type="entry name" value="PPM-type-like_dom_sf"/>
</dbReference>
<dbReference type="AlphaFoldDB" id="A0A0N7LAQ3"/>
<name>A0A0N7LAQ3_9BASI</name>
<feature type="region of interest" description="Disordered" evidence="1">
    <location>
        <begin position="306"/>
        <end position="391"/>
    </location>
</feature>
<feature type="compositionally biased region" description="Low complexity" evidence="1">
    <location>
        <begin position="53"/>
        <end position="78"/>
    </location>
</feature>
<feature type="region of interest" description="Disordered" evidence="1">
    <location>
        <begin position="413"/>
        <end position="443"/>
    </location>
</feature>
<feature type="compositionally biased region" description="Basic residues" evidence="1">
    <location>
        <begin position="202"/>
        <end position="217"/>
    </location>
</feature>
<dbReference type="FunFam" id="3.60.40.10:FF:000130">
    <property type="entry name" value="Related to PTC7-type 2C protein phosphatase"/>
    <property type="match status" value="1"/>
</dbReference>
<organism evidence="3 4">
    <name type="scientific">Ceraceosorus bombacis</name>
    <dbReference type="NCBI Taxonomy" id="401625"/>
    <lineage>
        <taxon>Eukaryota</taxon>
        <taxon>Fungi</taxon>
        <taxon>Dikarya</taxon>
        <taxon>Basidiomycota</taxon>
        <taxon>Ustilaginomycotina</taxon>
        <taxon>Exobasidiomycetes</taxon>
        <taxon>Ceraceosorales</taxon>
        <taxon>Ceraceosoraceae</taxon>
        <taxon>Ceraceosorus</taxon>
    </lineage>
</organism>
<feature type="region of interest" description="Disordered" evidence="1">
    <location>
        <begin position="691"/>
        <end position="717"/>
    </location>
</feature>
<evidence type="ECO:0000313" key="4">
    <source>
        <dbReference type="Proteomes" id="UP000054845"/>
    </source>
</evidence>